<keyword evidence="1" id="KW-0472">Membrane</keyword>
<protein>
    <submittedName>
        <fullName evidence="2">Uncharacterized protein</fullName>
    </submittedName>
</protein>
<evidence type="ECO:0000256" key="1">
    <source>
        <dbReference type="SAM" id="Phobius"/>
    </source>
</evidence>
<dbReference type="AlphaFoldDB" id="A0A5B0W550"/>
<organism evidence="2 3">
    <name type="scientific">Rhizobium tropici</name>
    <dbReference type="NCBI Taxonomy" id="398"/>
    <lineage>
        <taxon>Bacteria</taxon>
        <taxon>Pseudomonadati</taxon>
        <taxon>Pseudomonadota</taxon>
        <taxon>Alphaproteobacteria</taxon>
        <taxon>Hyphomicrobiales</taxon>
        <taxon>Rhizobiaceae</taxon>
        <taxon>Rhizobium/Agrobacterium group</taxon>
        <taxon>Rhizobium</taxon>
    </lineage>
</organism>
<feature type="transmembrane region" description="Helical" evidence="1">
    <location>
        <begin position="6"/>
        <end position="28"/>
    </location>
</feature>
<dbReference type="EMBL" id="VNIP01000006">
    <property type="protein sequence ID" value="KAA1182100.1"/>
    <property type="molecule type" value="Genomic_DNA"/>
</dbReference>
<sequence length="101" mass="10801">MNKELVAGVIGAIVGALAAAGGSYLTFLNKDKELDIEMTRLGLCLMATTNFAFEGQEQASKYASALISKYSGVPTGDVKHWLVTDGGDKFLKTPLCSFEHK</sequence>
<comment type="caution">
    <text evidence="2">The sequence shown here is derived from an EMBL/GenBank/DDBJ whole genome shotgun (WGS) entry which is preliminary data.</text>
</comment>
<reference evidence="2 3" key="1">
    <citation type="submission" date="2019-07" db="EMBL/GenBank/DDBJ databases">
        <title>The Draft Genome Sequence of Rhizobium tropici SARCC-755 Associated with Superior Nodulation on Pigeonpea (Cajanus cajan (L.) Millsp.).</title>
        <authorList>
            <person name="Bopape F.L."/>
            <person name="Hassen A.I."/>
            <person name="Swanevelder Z.H."/>
            <person name="Gwata E.T."/>
        </authorList>
    </citation>
    <scope>NUCLEOTIDE SEQUENCE [LARGE SCALE GENOMIC DNA]</scope>
    <source>
        <strain evidence="2 3">SARCC-755</strain>
    </source>
</reference>
<gene>
    <name evidence="2" type="ORF">FP026_08415</name>
</gene>
<accession>A0A5B0W550</accession>
<dbReference type="RefSeq" id="WP_149634183.1">
    <property type="nucleotide sequence ID" value="NZ_VNIP01000006.1"/>
</dbReference>
<keyword evidence="1" id="KW-0812">Transmembrane</keyword>
<proteinExistence type="predicted"/>
<name>A0A5B0W550_RHITR</name>
<evidence type="ECO:0000313" key="3">
    <source>
        <dbReference type="Proteomes" id="UP000323608"/>
    </source>
</evidence>
<dbReference type="Proteomes" id="UP000323608">
    <property type="component" value="Unassembled WGS sequence"/>
</dbReference>
<evidence type="ECO:0000313" key="2">
    <source>
        <dbReference type="EMBL" id="KAA1182100.1"/>
    </source>
</evidence>
<keyword evidence="1" id="KW-1133">Transmembrane helix</keyword>